<feature type="transmembrane region" description="Helical" evidence="1">
    <location>
        <begin position="960"/>
        <end position="979"/>
    </location>
</feature>
<evidence type="ECO:0000313" key="2">
    <source>
        <dbReference type="EMBL" id="SFF40007.1"/>
    </source>
</evidence>
<dbReference type="STRING" id="500610.SAMN02799615_03405"/>
<feature type="transmembrane region" description="Helical" evidence="1">
    <location>
        <begin position="860"/>
        <end position="878"/>
    </location>
</feature>
<dbReference type="GO" id="GO:0042910">
    <property type="term" value="F:xenobiotic transmembrane transporter activity"/>
    <property type="evidence" value="ECO:0007669"/>
    <property type="project" value="TreeGrafter"/>
</dbReference>
<protein>
    <submittedName>
        <fullName evidence="2">Heavy metal efflux pump, CzcA family</fullName>
    </submittedName>
</protein>
<dbReference type="Proteomes" id="UP000199477">
    <property type="component" value="Unassembled WGS sequence"/>
</dbReference>
<dbReference type="Pfam" id="PF00873">
    <property type="entry name" value="ACR_tran"/>
    <property type="match status" value="1"/>
</dbReference>
<reference evidence="3" key="1">
    <citation type="submission" date="2016-10" db="EMBL/GenBank/DDBJ databases">
        <authorList>
            <person name="Varghese N."/>
            <person name="Submissions S."/>
        </authorList>
    </citation>
    <scope>NUCLEOTIDE SEQUENCE [LARGE SCALE GENOMIC DNA]</scope>
    <source>
        <strain evidence="3">UNC178MFTsu3.1</strain>
    </source>
</reference>
<gene>
    <name evidence="2" type="ORF">SAMN02799615_03405</name>
</gene>
<dbReference type="PANTHER" id="PTHR32063:SF4">
    <property type="entry name" value="SLR6043 PROTEIN"/>
    <property type="match status" value="1"/>
</dbReference>
<dbReference type="Gene3D" id="3.30.2090.10">
    <property type="entry name" value="Multidrug efflux transporter AcrB TolC docking domain, DN and DC subdomains"/>
    <property type="match status" value="2"/>
</dbReference>
<dbReference type="InterPro" id="IPR001036">
    <property type="entry name" value="Acrflvin-R"/>
</dbReference>
<feature type="transmembrane region" description="Helical" evidence="1">
    <location>
        <begin position="885"/>
        <end position="902"/>
    </location>
</feature>
<feature type="transmembrane region" description="Helical" evidence="1">
    <location>
        <begin position="363"/>
        <end position="383"/>
    </location>
</feature>
<dbReference type="Gene3D" id="3.30.70.1320">
    <property type="entry name" value="Multidrug efflux transporter AcrB pore domain like"/>
    <property type="match status" value="1"/>
</dbReference>
<feature type="transmembrane region" description="Helical" evidence="1">
    <location>
        <begin position="339"/>
        <end position="356"/>
    </location>
</feature>
<evidence type="ECO:0000256" key="1">
    <source>
        <dbReference type="SAM" id="Phobius"/>
    </source>
</evidence>
<dbReference type="SUPFAM" id="SSF82714">
    <property type="entry name" value="Multidrug efflux transporter AcrB TolC docking domain, DN and DC subdomains"/>
    <property type="match status" value="2"/>
</dbReference>
<keyword evidence="3" id="KW-1185">Reference proteome</keyword>
<feature type="transmembrane region" description="Helical" evidence="1">
    <location>
        <begin position="528"/>
        <end position="552"/>
    </location>
</feature>
<accession>A0A1I2IG15</accession>
<sequence>MLTFIVRGALRHPWWIALLAALLLAVGVAHLRSARYDVFPDFVPAELTIQVEAPGFTALQVEQRVTQPIENAVNGGTDVDTVRSQSIQGLAVITVVFKQGSDPFRDRQLLAERVTEAAAQLPQGVQAPSLSPMVSSTMDLLKFGLLSDKLDPLALRSLADWTIKPRLLAVPGVADATVFGGGVREWQVRVHPDRLAAFGLTLEDVRAAAAAASGVRGAGYVDTPAQRVVLEADGTLTAPAQLGQAVITQHAGRNVTLADVADVAEHAAPAFGDSRIMARPGVLVALNSQYGANTLEVTHAVEAALDELKPMLAEQGVSLVSSLHRPATFVEVALADMRGALLFGAVLVLAVLVLFLRDWRTALISFLSIPLSLAVAVMAFPWFGWTINTMTLGGLAVALGVVVDDAIIDVENVMRRLRRAGAAAARAEVILDASLEVRRPVVLATVVVGLVFLPILLLPGLQGSFFAPLAGAFLLATFASLLVALSVTPALCLLLLRADRRHREPRWLKRAKLAQHRLLERAMPHGRAWLIGALLLGAAAIAVLPLFGASLLPEFREGHFVIQLQGPSGTSLEEMTRIGERMGRDVLAVPGVATVSQQVGRAAMVQDTWPPNQSEFHVELKPGLGAADQIRIERALKLVVDGYPGFGGEVVTFLGDRIGESLSGETAPVTISLYGSDLDTLDRLAGKVKQAMPAVPGNGSVRLSDAPTVPTLRIVPLPERLAAHGLRMTDVLDAVAAAHQGVVAGEVFDGVQPIAIRLQLDPSAQRDPETVGELLLRNPAGRSVPLSAVAETDLLEGRANVLHEGGRRRLVLAVYPATTDVVGFVDRARALLARRVALPPGYYLEFGGTAEGATRARRDLLLHGGLAGVGIVALLLAAFPERRSVALILANVPFALVGGVIAAALTGAVLSIGALVGFVTLFGISARNSIMLVSHYEHLVREEGAHWNRYTVLRGARERLTPILMTALVTALGLLPLALGNGEPGREVEGPMAIVILGGLASSTVLNLLVLPALAGRYLRLRPPAPQCTGLARRSRSAP</sequence>
<dbReference type="RefSeq" id="WP_051548786.1">
    <property type="nucleotide sequence ID" value="NZ_FONH01000016.1"/>
</dbReference>
<dbReference type="AlphaFoldDB" id="A0A1I2IG15"/>
<dbReference type="GO" id="GO:0005886">
    <property type="term" value="C:plasma membrane"/>
    <property type="evidence" value="ECO:0007669"/>
    <property type="project" value="TreeGrafter"/>
</dbReference>
<feature type="transmembrane region" description="Helical" evidence="1">
    <location>
        <begin position="991"/>
        <end position="1014"/>
    </location>
</feature>
<keyword evidence="1" id="KW-1133">Transmembrane helix</keyword>
<dbReference type="SUPFAM" id="SSF82866">
    <property type="entry name" value="Multidrug efflux transporter AcrB transmembrane domain"/>
    <property type="match status" value="2"/>
</dbReference>
<feature type="transmembrane region" description="Helical" evidence="1">
    <location>
        <begin position="441"/>
        <end position="461"/>
    </location>
</feature>
<feature type="transmembrane region" description="Helical" evidence="1">
    <location>
        <begin position="389"/>
        <end position="408"/>
    </location>
</feature>
<dbReference type="Gene3D" id="3.30.70.1440">
    <property type="entry name" value="Multidrug efflux transporter AcrB pore domain"/>
    <property type="match status" value="1"/>
</dbReference>
<organism evidence="2 3">
    <name type="scientific">Dyella marensis</name>
    <dbReference type="NCBI Taxonomy" id="500610"/>
    <lineage>
        <taxon>Bacteria</taxon>
        <taxon>Pseudomonadati</taxon>
        <taxon>Pseudomonadota</taxon>
        <taxon>Gammaproteobacteria</taxon>
        <taxon>Lysobacterales</taxon>
        <taxon>Rhodanobacteraceae</taxon>
        <taxon>Dyella</taxon>
    </lineage>
</organism>
<dbReference type="SUPFAM" id="SSF82693">
    <property type="entry name" value="Multidrug efflux transporter AcrB pore domain, PN1, PN2, PC1 and PC2 subdomains"/>
    <property type="match status" value="2"/>
</dbReference>
<name>A0A1I2IG15_9GAMM</name>
<dbReference type="Gene3D" id="3.30.70.1430">
    <property type="entry name" value="Multidrug efflux transporter AcrB pore domain"/>
    <property type="match status" value="2"/>
</dbReference>
<dbReference type="InterPro" id="IPR027463">
    <property type="entry name" value="AcrB_DN_DC_subdom"/>
</dbReference>
<dbReference type="EMBL" id="FONH01000016">
    <property type="protein sequence ID" value="SFF40007.1"/>
    <property type="molecule type" value="Genomic_DNA"/>
</dbReference>
<dbReference type="Gene3D" id="1.20.1640.10">
    <property type="entry name" value="Multidrug efflux transporter AcrB transmembrane domain"/>
    <property type="match status" value="2"/>
</dbReference>
<feature type="transmembrane region" description="Helical" evidence="1">
    <location>
        <begin position="473"/>
        <end position="496"/>
    </location>
</feature>
<dbReference type="PRINTS" id="PR00702">
    <property type="entry name" value="ACRIFLAVINRP"/>
</dbReference>
<dbReference type="PANTHER" id="PTHR32063">
    <property type="match status" value="1"/>
</dbReference>
<proteinExistence type="predicted"/>
<evidence type="ECO:0000313" key="3">
    <source>
        <dbReference type="Proteomes" id="UP000199477"/>
    </source>
</evidence>
<feature type="transmembrane region" description="Helical" evidence="1">
    <location>
        <begin position="908"/>
        <end position="926"/>
    </location>
</feature>
<keyword evidence="1" id="KW-0472">Membrane</keyword>
<keyword evidence="1" id="KW-0812">Transmembrane</keyword>